<dbReference type="Proteomes" id="UP000286716">
    <property type="component" value="Unassembled WGS sequence"/>
</dbReference>
<dbReference type="EMBL" id="QHHU01000058">
    <property type="protein sequence ID" value="RSM38376.1"/>
    <property type="molecule type" value="Genomic_DNA"/>
</dbReference>
<evidence type="ECO:0000313" key="3">
    <source>
        <dbReference type="Proteomes" id="UP000286716"/>
    </source>
</evidence>
<dbReference type="InterPro" id="IPR024344">
    <property type="entry name" value="MDMPI_metal-binding"/>
</dbReference>
<comment type="caution">
    <text evidence="2">The sequence shown here is derived from an EMBL/GenBank/DDBJ whole genome shotgun (WGS) entry which is preliminary data.</text>
</comment>
<feature type="domain" description="Mycothiol-dependent maleylpyruvate isomerase metal-binding" evidence="1">
    <location>
        <begin position="12"/>
        <end position="147"/>
    </location>
</feature>
<dbReference type="OrthoDB" id="5118203at2"/>
<dbReference type="NCBIfam" id="TIGR03083">
    <property type="entry name" value="maleylpyruvate isomerase family mycothiol-dependent enzyme"/>
    <property type="match status" value="1"/>
</dbReference>
<gene>
    <name evidence="2" type="ORF">DMA12_33045</name>
</gene>
<keyword evidence="2" id="KW-0413">Isomerase</keyword>
<protein>
    <submittedName>
        <fullName evidence="2">Maleylpyruvate isomerase family mycothiol-dependent enzyme</fullName>
    </submittedName>
</protein>
<accession>A0A428W5M5</accession>
<name>A0A428W5M5_AMYBA</name>
<sequence length="214" mass="23027">MRTLETTLAWVAEGTELVRKALAGLDETSYDAPSLLPGWTRKHVAAHLAGNAEAIGNLVHWARTGEPTPMYSSPEQRTAVIASGARLPGDRLTAWFEESAQTLATALAGLTEQQWRAEVVTAQGRAVPASETPWMRGREVMVHAVDLGTGVRFADLPERFLAELREDILAKRGRDNVPTVHGSPAEVTAYLAGRPHTGVTTPEGLPAAPLPAWL</sequence>
<dbReference type="Gene3D" id="1.20.120.450">
    <property type="entry name" value="dinb family like domain"/>
    <property type="match status" value="1"/>
</dbReference>
<dbReference type="RefSeq" id="WP_020639420.1">
    <property type="nucleotide sequence ID" value="NZ_QHHU01000058.1"/>
</dbReference>
<evidence type="ECO:0000313" key="2">
    <source>
        <dbReference type="EMBL" id="RSM38376.1"/>
    </source>
</evidence>
<reference evidence="2 3" key="1">
    <citation type="submission" date="2018-05" db="EMBL/GenBank/DDBJ databases">
        <title>Evolution of GPA BGCs.</title>
        <authorList>
            <person name="Waglechner N."/>
            <person name="Wright G.D."/>
        </authorList>
    </citation>
    <scope>NUCLEOTIDE SEQUENCE [LARGE SCALE GENOMIC DNA]</scope>
    <source>
        <strain evidence="2 3">DSM 5908</strain>
    </source>
</reference>
<dbReference type="InterPro" id="IPR017517">
    <property type="entry name" value="Maleyloyr_isom"/>
</dbReference>
<organism evidence="2 3">
    <name type="scientific">Amycolatopsis balhimycina DSM 5908</name>
    <dbReference type="NCBI Taxonomy" id="1081091"/>
    <lineage>
        <taxon>Bacteria</taxon>
        <taxon>Bacillati</taxon>
        <taxon>Actinomycetota</taxon>
        <taxon>Actinomycetes</taxon>
        <taxon>Pseudonocardiales</taxon>
        <taxon>Pseudonocardiaceae</taxon>
        <taxon>Amycolatopsis</taxon>
    </lineage>
</organism>
<keyword evidence="2" id="KW-0670">Pyruvate</keyword>
<evidence type="ECO:0000259" key="1">
    <source>
        <dbReference type="Pfam" id="PF11716"/>
    </source>
</evidence>
<dbReference type="AlphaFoldDB" id="A0A428W5M5"/>
<dbReference type="SUPFAM" id="SSF109854">
    <property type="entry name" value="DinB/YfiT-like putative metalloenzymes"/>
    <property type="match status" value="1"/>
</dbReference>
<keyword evidence="3" id="KW-1185">Reference proteome</keyword>
<dbReference type="InterPro" id="IPR034660">
    <property type="entry name" value="DinB/YfiT-like"/>
</dbReference>
<dbReference type="Pfam" id="PF11716">
    <property type="entry name" value="MDMPI_N"/>
    <property type="match status" value="1"/>
</dbReference>
<proteinExistence type="predicted"/>
<dbReference type="GO" id="GO:0046872">
    <property type="term" value="F:metal ion binding"/>
    <property type="evidence" value="ECO:0007669"/>
    <property type="project" value="InterPro"/>
</dbReference>
<dbReference type="GO" id="GO:0016853">
    <property type="term" value="F:isomerase activity"/>
    <property type="evidence" value="ECO:0007669"/>
    <property type="project" value="UniProtKB-KW"/>
</dbReference>